<organism evidence="2 3">
    <name type="scientific">Haloarcula californiae tailed virus 2</name>
    <dbReference type="NCBI Taxonomy" id="1273747"/>
    <lineage>
        <taxon>Viruses</taxon>
        <taxon>Duplodnaviria</taxon>
        <taxon>Heunggongvirae</taxon>
        <taxon>Uroviricota</taxon>
        <taxon>Caudoviricetes</taxon>
        <taxon>Saparoviridae</taxon>
        <taxon>Samsavirus</taxon>
        <taxon>Samsavirus crystalli</taxon>
        <taxon>Samsavirus HCTV2</taxon>
    </lineage>
</organism>
<dbReference type="RefSeq" id="YP_008058395.1">
    <property type="nucleotide sequence ID" value="NC_021319.1"/>
</dbReference>
<dbReference type="EMBL" id="KC292028">
    <property type="protein sequence ID" value="AGM11804.1"/>
    <property type="molecule type" value="Genomic_DNA"/>
</dbReference>
<protein>
    <submittedName>
        <fullName evidence="2">Major capsid protein</fullName>
    </submittedName>
</protein>
<dbReference type="OrthoDB" id="21685at10239"/>
<gene>
    <name evidence="2" type="primary">33</name>
    <name evidence="2" type="ORF">HCTV2_33</name>
</gene>
<dbReference type="GeneID" id="16193688"/>
<evidence type="ECO:0000256" key="1">
    <source>
        <dbReference type="SAM" id="MobiDB-lite"/>
    </source>
</evidence>
<feature type="region of interest" description="Disordered" evidence="1">
    <location>
        <begin position="1"/>
        <end position="24"/>
    </location>
</feature>
<evidence type="ECO:0000313" key="2">
    <source>
        <dbReference type="EMBL" id="AGM11804.1"/>
    </source>
</evidence>
<name>R4T7Q6_9CAUD</name>
<dbReference type="SUPFAM" id="SSF56563">
    <property type="entry name" value="Major capsid protein gp5"/>
    <property type="match status" value="1"/>
</dbReference>
<evidence type="ECO:0000313" key="3">
    <source>
        <dbReference type="Proteomes" id="UP000204143"/>
    </source>
</evidence>
<accession>R4T7Q6</accession>
<proteinExistence type="predicted"/>
<sequence>MASIVKNHGSEVRSAKGGINSREAQVAHRRSFGQFVEKATEAAGMPGDQVPYWDPMGFLNSRGEAIEAKSTMFEKWEGAFQEFNRLARDGYPLQEAAKEVTKSIDRTSYSLPIFFTPDVFITDQEDLPLADMLARTAVQEDTIQVDELTAVGDASSFDEGTNWPENDDTYNNLSYDVEAYGRRNEVTDFVQLAANTLRSTRALTEDQQVTAIRRYEEDQIIVGQGNVDADVSANDSTSWLSLTDHAAASGTTVDAAGSTIDRTTVRDAIRDLRRKGASRDDIVHVTDHKTFQDLQEDVQDFTMYESPADDFSFGFQALSIDGTMVLESHGSTNTDGERLFTSFDASAHYMAMLQDVTMHPLARDTPTENFATDAYGVLVSESPSRTHAVHNLA</sequence>
<reference evidence="2 3" key="1">
    <citation type="submission" date="2012-12" db="EMBL/GenBank/DDBJ databases">
        <authorList>
            <person name="Sencilo A."/>
            <person name="Jacobs-Sera D."/>
            <person name="Russell D.A."/>
            <person name="Ko C."/>
            <person name="Bowman C.A."/>
            <person name="Atanasova N."/>
            <person name="Osterlund E."/>
            <person name="Oksanen H.M."/>
            <person name="Bamford D.H."/>
            <person name="Hatfull G.F."/>
            <person name="Roine E."/>
            <person name="Hendrix R.W."/>
        </authorList>
    </citation>
    <scope>NUCLEOTIDE SEQUENCE [LARGE SCALE GENOMIC DNA]</scope>
</reference>
<dbReference type="KEGG" id="vg:16193688"/>
<keyword evidence="3" id="KW-1185">Reference proteome</keyword>
<dbReference type="Proteomes" id="UP000204143">
    <property type="component" value="Segment"/>
</dbReference>